<accession>A0ABP0VG83</accession>
<evidence type="ECO:0000313" key="2">
    <source>
        <dbReference type="EMBL" id="CAK9253463.1"/>
    </source>
</evidence>
<sequence>MHDAAEDAISKRALKSDGTGILSLTTNPMYLGGMIPQANVDHTLNMRVMDDCWTFLLIVTNDTEGPGALQRRMSDHQDIYTGYFIGEPTNPHYHGQMTLNDNAQMIVTHRTAVGKTTVVGSYGAVRNTIAMNDFDVVYPKAYLAQSDTPTSLLRPSDLSECILSDYDGWTGLDSYGHETSKDSLFLPDPRSQLDQLDGPVNIPSRIGVPRTNIAGVMDSIASAKRIIQVEATSGRAIMNFGRDALYDLTKDNLKQNDTCRPEAGLKTDMVLSLGGIIQKYHLDSSRINILRQGRTPEYDPINQNTQSTRNVFSAMLAGIIPAIMVELLISEVTFVYDSHVKLFNFGSHYAMLTPIPENEARQRLEGFRMRLEAETFPILATRGDFSLNMACSCGGTTAVVLNFYDESRTPEVYEVPTIFGGMNNMLVGSGNSFKRNAAELGQFIKIVAGGDTDKPAPLSEYDDRRLTTALAQIGHNSSDWSQPSTQAPSPANIQWNI</sequence>
<comment type="caution">
    <text evidence="2">The sequence shown here is derived from an EMBL/GenBank/DDBJ whole genome shotgun (WGS) entry which is preliminary data.</text>
</comment>
<proteinExistence type="predicted"/>
<reference evidence="2" key="1">
    <citation type="submission" date="2024-02" db="EMBL/GenBank/DDBJ databases">
        <authorList>
            <consortium name="ELIXIR-Norway"/>
            <consortium name="Elixir Norway"/>
        </authorList>
    </citation>
    <scope>NUCLEOTIDE SEQUENCE</scope>
</reference>
<gene>
    <name evidence="2" type="ORF">CSSPJE1EN1_LOCUS28841</name>
</gene>
<dbReference type="EMBL" id="CAXAQS010000865">
    <property type="protein sequence ID" value="CAK9253463.1"/>
    <property type="molecule type" value="Genomic_DNA"/>
</dbReference>
<feature type="region of interest" description="Disordered" evidence="1">
    <location>
        <begin position="475"/>
        <end position="497"/>
    </location>
</feature>
<protein>
    <submittedName>
        <fullName evidence="2">Uncharacterized protein</fullName>
    </submittedName>
</protein>
<name>A0ABP0VG83_9BRYO</name>
<organism evidence="2 3">
    <name type="scientific">Sphagnum jensenii</name>
    <dbReference type="NCBI Taxonomy" id="128206"/>
    <lineage>
        <taxon>Eukaryota</taxon>
        <taxon>Viridiplantae</taxon>
        <taxon>Streptophyta</taxon>
        <taxon>Embryophyta</taxon>
        <taxon>Bryophyta</taxon>
        <taxon>Sphagnophytina</taxon>
        <taxon>Sphagnopsida</taxon>
        <taxon>Sphagnales</taxon>
        <taxon>Sphagnaceae</taxon>
        <taxon>Sphagnum</taxon>
    </lineage>
</organism>
<evidence type="ECO:0000256" key="1">
    <source>
        <dbReference type="SAM" id="MobiDB-lite"/>
    </source>
</evidence>
<dbReference type="Proteomes" id="UP001497444">
    <property type="component" value="Unassembled WGS sequence"/>
</dbReference>
<keyword evidence="3" id="KW-1185">Reference proteome</keyword>
<evidence type="ECO:0000313" key="3">
    <source>
        <dbReference type="Proteomes" id="UP001497444"/>
    </source>
</evidence>